<evidence type="ECO:0000256" key="7">
    <source>
        <dbReference type="ARBA" id="ARBA00023136"/>
    </source>
</evidence>
<evidence type="ECO:0000313" key="9">
    <source>
        <dbReference type="EMBL" id="GHE06594.1"/>
    </source>
</evidence>
<gene>
    <name evidence="9" type="ORF">GCM10008024_41310</name>
    <name evidence="10" type="ORF">SAMN05444006_1601</name>
</gene>
<feature type="transmembrane region" description="Helical" evidence="8">
    <location>
        <begin position="142"/>
        <end position="168"/>
    </location>
</feature>
<evidence type="ECO:0000256" key="4">
    <source>
        <dbReference type="ARBA" id="ARBA00022475"/>
    </source>
</evidence>
<evidence type="ECO:0000256" key="6">
    <source>
        <dbReference type="ARBA" id="ARBA00022989"/>
    </source>
</evidence>
<dbReference type="PANTHER" id="PTHR30269">
    <property type="entry name" value="TRANSMEMBRANE PROTEIN YFCA"/>
    <property type="match status" value="1"/>
</dbReference>
<feature type="transmembrane region" description="Helical" evidence="8">
    <location>
        <begin position="234"/>
        <end position="254"/>
    </location>
</feature>
<reference evidence="9" key="1">
    <citation type="journal article" date="2014" name="Int. J. Syst. Evol. Microbiol.">
        <title>Complete genome sequence of Corynebacterium casei LMG S-19264T (=DSM 44701T), isolated from a smear-ripened cheese.</title>
        <authorList>
            <consortium name="US DOE Joint Genome Institute (JGI-PGF)"/>
            <person name="Walter F."/>
            <person name="Albersmeier A."/>
            <person name="Kalinowski J."/>
            <person name="Ruckert C."/>
        </authorList>
    </citation>
    <scope>NUCLEOTIDE SEQUENCE</scope>
    <source>
        <strain evidence="9">CGMCC 1.10859</strain>
    </source>
</reference>
<dbReference type="GO" id="GO:0005886">
    <property type="term" value="C:plasma membrane"/>
    <property type="evidence" value="ECO:0007669"/>
    <property type="project" value="UniProtKB-SubCell"/>
</dbReference>
<keyword evidence="7 8" id="KW-0472">Membrane</keyword>
<dbReference type="EMBL" id="BNAB01000052">
    <property type="protein sequence ID" value="GHE06594.1"/>
    <property type="molecule type" value="Genomic_DNA"/>
</dbReference>
<feature type="transmembrane region" description="Helical" evidence="8">
    <location>
        <begin position="110"/>
        <end position="130"/>
    </location>
</feature>
<organism evidence="9 12">
    <name type="scientific">Allgaiera indica</name>
    <dbReference type="NCBI Taxonomy" id="765699"/>
    <lineage>
        <taxon>Bacteria</taxon>
        <taxon>Pseudomonadati</taxon>
        <taxon>Pseudomonadota</taxon>
        <taxon>Alphaproteobacteria</taxon>
        <taxon>Rhodobacterales</taxon>
        <taxon>Paracoccaceae</taxon>
        <taxon>Allgaiera</taxon>
    </lineage>
</organism>
<dbReference type="AlphaFoldDB" id="A0AAN4UVQ1"/>
<keyword evidence="3" id="KW-0813">Transport</keyword>
<evidence type="ECO:0000256" key="3">
    <source>
        <dbReference type="ARBA" id="ARBA00022448"/>
    </source>
</evidence>
<dbReference type="Proteomes" id="UP000634647">
    <property type="component" value="Unassembled WGS sequence"/>
</dbReference>
<evidence type="ECO:0000313" key="12">
    <source>
        <dbReference type="Proteomes" id="UP000634647"/>
    </source>
</evidence>
<protein>
    <recommendedName>
        <fullName evidence="8">Probable membrane transporter protein</fullName>
    </recommendedName>
</protein>
<comment type="subcellular location">
    <subcellularLocation>
        <location evidence="1 8">Cell membrane</location>
        <topology evidence="1 8">Multi-pass membrane protein</topology>
    </subcellularLocation>
</comment>
<dbReference type="Pfam" id="PF01925">
    <property type="entry name" value="TauE"/>
    <property type="match status" value="1"/>
</dbReference>
<sequence>MTHLPLLSAMSGGLPAGTWAFLLAVATVAGLSRGFSGFGAALIFMPLASAVIGPRAAAPVLLIVDAVAALSLLPDAWRRSDKRRVFLMAGGAVLGIPLGTIALITLDRLTMRWVISGITCALLALLVSGWRYHGRPRSIATVLVGAMSGLFSGIAGAGGPPVIAYWLGSPEPHSFIRANIVGYFAVATVISVVSYCVGGLFVWHIVALCLPVGFAYASGLLLGARLFGLSGDAGFRWVSYALIAASGIGSLPIFDQSIW</sequence>
<keyword evidence="6 8" id="KW-1133">Transmembrane helix</keyword>
<accession>A0AAN4UVQ1</accession>
<dbReference type="EMBL" id="FNOB01000060">
    <property type="protein sequence ID" value="SDX97870.1"/>
    <property type="molecule type" value="Genomic_DNA"/>
</dbReference>
<reference evidence="10 11" key="2">
    <citation type="submission" date="2016-10" db="EMBL/GenBank/DDBJ databases">
        <authorList>
            <person name="Varghese N."/>
            <person name="Submissions S."/>
        </authorList>
    </citation>
    <scope>NUCLEOTIDE SEQUENCE [LARGE SCALE GENOMIC DNA]</scope>
    <source>
        <strain evidence="10 11">DSM 24802</strain>
    </source>
</reference>
<evidence type="ECO:0000256" key="5">
    <source>
        <dbReference type="ARBA" id="ARBA00022692"/>
    </source>
</evidence>
<dbReference type="Proteomes" id="UP000199541">
    <property type="component" value="Unassembled WGS sequence"/>
</dbReference>
<comment type="caution">
    <text evidence="9">The sequence shown here is derived from an EMBL/GenBank/DDBJ whole genome shotgun (WGS) entry which is preliminary data.</text>
</comment>
<dbReference type="InterPro" id="IPR002781">
    <property type="entry name" value="TM_pro_TauE-like"/>
</dbReference>
<dbReference type="InterPro" id="IPR052017">
    <property type="entry name" value="TSUP"/>
</dbReference>
<keyword evidence="5 8" id="KW-0812">Transmembrane</keyword>
<evidence type="ECO:0000256" key="8">
    <source>
        <dbReference type="RuleBase" id="RU363041"/>
    </source>
</evidence>
<evidence type="ECO:0000313" key="10">
    <source>
        <dbReference type="EMBL" id="SDX97870.1"/>
    </source>
</evidence>
<evidence type="ECO:0000313" key="11">
    <source>
        <dbReference type="Proteomes" id="UP000199541"/>
    </source>
</evidence>
<dbReference type="RefSeq" id="WP_210184822.1">
    <property type="nucleotide sequence ID" value="NZ_BNAB01000052.1"/>
</dbReference>
<name>A0AAN4UVQ1_9RHOB</name>
<feature type="transmembrane region" description="Helical" evidence="8">
    <location>
        <begin position="205"/>
        <end position="228"/>
    </location>
</feature>
<proteinExistence type="inferred from homology"/>
<keyword evidence="4 8" id="KW-1003">Cell membrane</keyword>
<dbReference type="PANTHER" id="PTHR30269:SF37">
    <property type="entry name" value="MEMBRANE TRANSPORTER PROTEIN"/>
    <property type="match status" value="1"/>
</dbReference>
<feature type="transmembrane region" description="Helical" evidence="8">
    <location>
        <begin position="56"/>
        <end position="73"/>
    </location>
</feature>
<evidence type="ECO:0000256" key="1">
    <source>
        <dbReference type="ARBA" id="ARBA00004651"/>
    </source>
</evidence>
<feature type="transmembrane region" description="Helical" evidence="8">
    <location>
        <begin position="180"/>
        <end position="198"/>
    </location>
</feature>
<evidence type="ECO:0000256" key="2">
    <source>
        <dbReference type="ARBA" id="ARBA00009142"/>
    </source>
</evidence>
<feature type="transmembrane region" description="Helical" evidence="8">
    <location>
        <begin position="85"/>
        <end position="104"/>
    </location>
</feature>
<keyword evidence="11" id="KW-1185">Reference proteome</keyword>
<reference evidence="9" key="3">
    <citation type="submission" date="2023-06" db="EMBL/GenBank/DDBJ databases">
        <authorList>
            <person name="Sun Q."/>
            <person name="Zhou Y."/>
        </authorList>
    </citation>
    <scope>NUCLEOTIDE SEQUENCE</scope>
    <source>
        <strain evidence="9">CGMCC 1.10859</strain>
    </source>
</reference>
<comment type="similarity">
    <text evidence="2 8">Belongs to the 4-toluene sulfonate uptake permease (TSUP) (TC 2.A.102) family.</text>
</comment>